<keyword evidence="2" id="KW-1185">Reference proteome</keyword>
<evidence type="ECO:0000313" key="1">
    <source>
        <dbReference type="EMBL" id="KAG6288140.1"/>
    </source>
</evidence>
<protein>
    <submittedName>
        <fullName evidence="1">Uncharacterized protein</fullName>
    </submittedName>
</protein>
<organism evidence="1 2">
    <name type="scientific">Claviceps aff. purpurea</name>
    <dbReference type="NCBI Taxonomy" id="1967640"/>
    <lineage>
        <taxon>Eukaryota</taxon>
        <taxon>Fungi</taxon>
        <taxon>Dikarya</taxon>
        <taxon>Ascomycota</taxon>
        <taxon>Pezizomycotina</taxon>
        <taxon>Sordariomycetes</taxon>
        <taxon>Hypocreomycetidae</taxon>
        <taxon>Hypocreales</taxon>
        <taxon>Clavicipitaceae</taxon>
        <taxon>Claviceps</taxon>
    </lineage>
</organism>
<dbReference type="EMBL" id="SRRH01000495">
    <property type="protein sequence ID" value="KAG6288140.1"/>
    <property type="molecule type" value="Genomic_DNA"/>
</dbReference>
<dbReference type="AlphaFoldDB" id="A0A9P7QE42"/>
<comment type="caution">
    <text evidence="1">The sequence shown here is derived from an EMBL/GenBank/DDBJ whole genome shotgun (WGS) entry which is preliminary data.</text>
</comment>
<name>A0A9P7QE42_9HYPO</name>
<dbReference type="Proteomes" id="UP000707071">
    <property type="component" value="Unassembled WGS sequence"/>
</dbReference>
<evidence type="ECO:0000313" key="2">
    <source>
        <dbReference type="Proteomes" id="UP000707071"/>
    </source>
</evidence>
<reference evidence="1 2" key="1">
    <citation type="journal article" date="2020" name="bioRxiv">
        <title>Whole genome comparisons of ergot fungi reveals the divergence and evolution of species within the genus Claviceps are the result of varying mechanisms driving genome evolution and host range expansion.</title>
        <authorList>
            <person name="Wyka S.A."/>
            <person name="Mondo S.J."/>
            <person name="Liu M."/>
            <person name="Dettman J."/>
            <person name="Nalam V."/>
            <person name="Broders K.D."/>
        </authorList>
    </citation>
    <scope>NUCLEOTIDE SEQUENCE [LARGE SCALE GENOMIC DNA]</scope>
    <source>
        <strain evidence="1 2">Clav52</strain>
    </source>
</reference>
<sequence length="308" mass="34969">MSLPKSVKIQSAPNFGIIHVDPKEVALILQPFVDRGSKLTDEVTIDDISTRVLSVPDKPEQATLDDLLAIGMKFFDAVVWLGAKDKSRHPLRADPTMKSDDIPSNNDVAQSVFYCYFMLLTQARYPPDDHEIQQIPRFLSTLLQMNKESSYYVSKICTFESRRMNPSWIKHMSYKSLTEKAVSRFGIGVAGYRMFVPFELYDAREGLPDNLVSAFTFARAVARAPASWNVHPLTRPRGPQDAITRRGNLNKNLGNLILDVFTDEQIDDMVKQRILFKKPDRDVAHREYLQWAAEDDISGTANIFPAEN</sequence>
<proteinExistence type="predicted"/>
<gene>
    <name evidence="1" type="ORF">E4U09_005733</name>
</gene>
<accession>A0A9P7QE42</accession>